<keyword evidence="3" id="KW-1185">Reference proteome</keyword>
<proteinExistence type="predicted"/>
<sequence>MQQFALDDALRATRDGMREEGARMAGEMERLEAELARMREEMEHHRLVAEAVEREMSRRSTRNTAAVPAQARPAPVQAPALTVQQPPAPAKPAEPGFAQRVLTALEVEAMRGTTRRATAARVLCTLGRSRPVRATDVAKEHGDGSTQKAGREGARHGLLALAAMGMAVRLPDGSFLPAGSPLLPASLTDPEPASARSDGEL</sequence>
<organism evidence="2 3">
    <name type="scientific">Actinospica durhamensis</name>
    <dbReference type="NCBI Taxonomy" id="1508375"/>
    <lineage>
        <taxon>Bacteria</taxon>
        <taxon>Bacillati</taxon>
        <taxon>Actinomycetota</taxon>
        <taxon>Actinomycetes</taxon>
        <taxon>Catenulisporales</taxon>
        <taxon>Actinospicaceae</taxon>
        <taxon>Actinospica</taxon>
    </lineage>
</organism>
<feature type="compositionally biased region" description="Low complexity" evidence="1">
    <location>
        <begin position="173"/>
        <end position="187"/>
    </location>
</feature>
<gene>
    <name evidence="2" type="ORF">KDL01_24195</name>
</gene>
<accession>A0A941ESA4</accession>
<feature type="compositionally biased region" description="Low complexity" evidence="1">
    <location>
        <begin position="65"/>
        <end position="77"/>
    </location>
</feature>
<evidence type="ECO:0000256" key="1">
    <source>
        <dbReference type="SAM" id="MobiDB-lite"/>
    </source>
</evidence>
<dbReference type="EMBL" id="JAGSOG010000140">
    <property type="protein sequence ID" value="MBR7836401.1"/>
    <property type="molecule type" value="Genomic_DNA"/>
</dbReference>
<protein>
    <submittedName>
        <fullName evidence="2">Uncharacterized protein</fullName>
    </submittedName>
</protein>
<dbReference type="RefSeq" id="WP_212530879.1">
    <property type="nucleotide sequence ID" value="NZ_JAGSOG010000140.1"/>
</dbReference>
<evidence type="ECO:0000313" key="2">
    <source>
        <dbReference type="EMBL" id="MBR7836401.1"/>
    </source>
</evidence>
<dbReference type="AlphaFoldDB" id="A0A941ESA4"/>
<name>A0A941ESA4_9ACTN</name>
<reference evidence="2" key="1">
    <citation type="submission" date="2021-04" db="EMBL/GenBank/DDBJ databases">
        <title>Genome based classification of Actinospica acidithermotolerans sp. nov., an actinobacterium isolated from an Indonesian hot spring.</title>
        <authorList>
            <person name="Kusuma A.B."/>
            <person name="Putra K.E."/>
            <person name="Nafisah S."/>
            <person name="Loh J."/>
            <person name="Nouioui I."/>
            <person name="Goodfellow M."/>
        </authorList>
    </citation>
    <scope>NUCLEOTIDE SEQUENCE</scope>
    <source>
        <strain evidence="2">CSCA 57</strain>
    </source>
</reference>
<dbReference type="Proteomes" id="UP000675781">
    <property type="component" value="Unassembled WGS sequence"/>
</dbReference>
<evidence type="ECO:0000313" key="3">
    <source>
        <dbReference type="Proteomes" id="UP000675781"/>
    </source>
</evidence>
<feature type="region of interest" description="Disordered" evidence="1">
    <location>
        <begin position="53"/>
        <end position="77"/>
    </location>
</feature>
<comment type="caution">
    <text evidence="2">The sequence shown here is derived from an EMBL/GenBank/DDBJ whole genome shotgun (WGS) entry which is preliminary data.</text>
</comment>
<feature type="region of interest" description="Disordered" evidence="1">
    <location>
        <begin position="173"/>
        <end position="201"/>
    </location>
</feature>